<name>A0A1J6JHY0_NICAT</name>
<dbReference type="Gramene" id="OIT06569">
    <property type="protein sequence ID" value="OIT06569"/>
    <property type="gene ID" value="A4A49_12902"/>
</dbReference>
<evidence type="ECO:0000313" key="2">
    <source>
        <dbReference type="Proteomes" id="UP000187609"/>
    </source>
</evidence>
<proteinExistence type="predicted"/>
<organism evidence="1 2">
    <name type="scientific">Nicotiana attenuata</name>
    <name type="common">Coyote tobacco</name>
    <dbReference type="NCBI Taxonomy" id="49451"/>
    <lineage>
        <taxon>Eukaryota</taxon>
        <taxon>Viridiplantae</taxon>
        <taxon>Streptophyta</taxon>
        <taxon>Embryophyta</taxon>
        <taxon>Tracheophyta</taxon>
        <taxon>Spermatophyta</taxon>
        <taxon>Magnoliopsida</taxon>
        <taxon>eudicotyledons</taxon>
        <taxon>Gunneridae</taxon>
        <taxon>Pentapetalae</taxon>
        <taxon>asterids</taxon>
        <taxon>lamiids</taxon>
        <taxon>Solanales</taxon>
        <taxon>Solanaceae</taxon>
        <taxon>Nicotianoideae</taxon>
        <taxon>Nicotianeae</taxon>
        <taxon>Nicotiana</taxon>
    </lineage>
</organism>
<reference evidence="1" key="1">
    <citation type="submission" date="2016-11" db="EMBL/GenBank/DDBJ databases">
        <title>The genome of Nicotiana attenuata.</title>
        <authorList>
            <person name="Xu S."/>
            <person name="Brockmoeller T."/>
            <person name="Gaquerel E."/>
            <person name="Navarro A."/>
            <person name="Kuhl H."/>
            <person name="Gase K."/>
            <person name="Ling Z."/>
            <person name="Zhou W."/>
            <person name="Kreitzer C."/>
            <person name="Stanke M."/>
            <person name="Tang H."/>
            <person name="Lyons E."/>
            <person name="Pandey P."/>
            <person name="Pandey S.P."/>
            <person name="Timmermann B."/>
            <person name="Baldwin I.T."/>
        </authorList>
    </citation>
    <scope>NUCLEOTIDE SEQUENCE [LARGE SCALE GENOMIC DNA]</scope>
    <source>
        <strain evidence="1">UT</strain>
    </source>
</reference>
<comment type="caution">
    <text evidence="1">The sequence shown here is derived from an EMBL/GenBank/DDBJ whole genome shotgun (WGS) entry which is preliminary data.</text>
</comment>
<keyword evidence="2" id="KW-1185">Reference proteome</keyword>
<sequence length="229" mass="24949">MLEATVALNMTTDRPNVRATKSIAALVDFVEKLAGDVETQNGRTPAGQVFVVIKVQEEVETKNAVISFGHSPTHSGNLKQCQVFGRAPEIFNSNCINAGNFNVPKYGAKVDGTTQMLAEKDWTMVSTKKTISNKNMQPFVNDTAEHKAVVKQHENCSPRPAPIFGNIGFISPAKSVESSATNNTTSEQLEGQQIHFQLHQSLMGNTRTVPDANTIPAARDDCAMVDYQK</sequence>
<dbReference type="AlphaFoldDB" id="A0A1J6JHY0"/>
<dbReference type="Proteomes" id="UP000187609">
    <property type="component" value="Unassembled WGS sequence"/>
</dbReference>
<accession>A0A1J6JHY0</accession>
<dbReference type="EMBL" id="MJEQ01037184">
    <property type="protein sequence ID" value="OIT06569.1"/>
    <property type="molecule type" value="Genomic_DNA"/>
</dbReference>
<protein>
    <submittedName>
        <fullName evidence="1">Uncharacterized protein</fullName>
    </submittedName>
</protein>
<gene>
    <name evidence="1" type="ORF">A4A49_12902</name>
</gene>
<evidence type="ECO:0000313" key="1">
    <source>
        <dbReference type="EMBL" id="OIT06569.1"/>
    </source>
</evidence>